<dbReference type="NCBIfam" id="NF000908">
    <property type="entry name" value="PRK00089.1"/>
    <property type="match status" value="1"/>
</dbReference>
<organism evidence="7">
    <name type="scientific">hydrothermal vent metagenome</name>
    <dbReference type="NCBI Taxonomy" id="652676"/>
    <lineage>
        <taxon>unclassified sequences</taxon>
        <taxon>metagenomes</taxon>
        <taxon>ecological metagenomes</taxon>
    </lineage>
</organism>
<proteinExistence type="inferred from homology"/>
<dbReference type="PANTHER" id="PTHR42698">
    <property type="entry name" value="GTPASE ERA"/>
    <property type="match status" value="1"/>
</dbReference>
<dbReference type="SUPFAM" id="SSF52540">
    <property type="entry name" value="P-loop containing nucleoside triphosphate hydrolases"/>
    <property type="match status" value="1"/>
</dbReference>
<feature type="domain" description="KH type-2" evidence="5">
    <location>
        <begin position="203"/>
        <end position="280"/>
    </location>
</feature>
<dbReference type="NCBIfam" id="TIGR00436">
    <property type="entry name" value="era"/>
    <property type="match status" value="1"/>
</dbReference>
<keyword evidence="2" id="KW-0547">Nucleotide-binding</keyword>
<dbReference type="SUPFAM" id="SSF54814">
    <property type="entry name" value="Prokaryotic type KH domain (KH-domain type II)"/>
    <property type="match status" value="1"/>
</dbReference>
<feature type="domain" description="Era-type G" evidence="6">
    <location>
        <begin position="4"/>
        <end position="172"/>
    </location>
</feature>
<dbReference type="FunFam" id="3.30.300.20:FF:000003">
    <property type="entry name" value="GTPase Era"/>
    <property type="match status" value="1"/>
</dbReference>
<dbReference type="CDD" id="cd04163">
    <property type="entry name" value="Era"/>
    <property type="match status" value="1"/>
</dbReference>
<keyword evidence="4" id="KW-0342">GTP-binding</keyword>
<dbReference type="InterPro" id="IPR027417">
    <property type="entry name" value="P-loop_NTPase"/>
</dbReference>
<dbReference type="CDD" id="cd22534">
    <property type="entry name" value="KH-II_Era"/>
    <property type="match status" value="1"/>
</dbReference>
<dbReference type="InterPro" id="IPR006073">
    <property type="entry name" value="GTP-bd"/>
</dbReference>
<sequence length="294" mass="32350">MTTASGFFAVVGRPNVGKSTLVNALVGVKVAITSSRPQTTRNTIRGVLTLSDPQRQYVFVDTPGLHKPKNSLGERLNKLVYGSLGEADAALFVVDATKKIGPGDRLIADRLKESGVPVVVVVNKTDIAKPDQVIDQLRVAGEWDFHAYVPVSALKEKGTEPIIDELTPLLTDGPLFFPEDMVTDQPDQLWAAELVREKFLRRLREELPHSLAVVVEEIETRPNGVVAVSATVYVERKSQKGIVIGKGGALLRDVGTETRGELERLFGTRVFLDLRVKVEADWQRRDSALDRMGF</sequence>
<dbReference type="InterPro" id="IPR004044">
    <property type="entry name" value="KH_dom_type_2"/>
</dbReference>
<dbReference type="GO" id="GO:0043024">
    <property type="term" value="F:ribosomal small subunit binding"/>
    <property type="evidence" value="ECO:0007669"/>
    <property type="project" value="TreeGrafter"/>
</dbReference>
<evidence type="ECO:0000313" key="7">
    <source>
        <dbReference type="EMBL" id="VAV96407.1"/>
    </source>
</evidence>
<evidence type="ECO:0000256" key="3">
    <source>
        <dbReference type="ARBA" id="ARBA00022884"/>
    </source>
</evidence>
<dbReference type="InterPro" id="IPR009019">
    <property type="entry name" value="KH_sf_prok-type"/>
</dbReference>
<dbReference type="HAMAP" id="MF_00367">
    <property type="entry name" value="GTPase_Era"/>
    <property type="match status" value="1"/>
</dbReference>
<comment type="similarity">
    <text evidence="1">Belongs to the TRAFAC class TrmE-Era-EngA-EngB-Septin-like GTPase superfamily. Era GTPase family.</text>
</comment>
<dbReference type="InterPro" id="IPR005662">
    <property type="entry name" value="GTPase_Era-like"/>
</dbReference>
<accession>A0A3B0RVX2</accession>
<evidence type="ECO:0000259" key="5">
    <source>
        <dbReference type="PROSITE" id="PS50823"/>
    </source>
</evidence>
<dbReference type="GO" id="GO:0000028">
    <property type="term" value="P:ribosomal small subunit assembly"/>
    <property type="evidence" value="ECO:0007669"/>
    <property type="project" value="TreeGrafter"/>
</dbReference>
<dbReference type="PROSITE" id="PS51713">
    <property type="entry name" value="G_ERA"/>
    <property type="match status" value="1"/>
</dbReference>
<keyword evidence="3" id="KW-0694">RNA-binding</keyword>
<dbReference type="AlphaFoldDB" id="A0A3B0RVX2"/>
<dbReference type="Gene3D" id="3.40.50.300">
    <property type="entry name" value="P-loop containing nucleotide triphosphate hydrolases"/>
    <property type="match status" value="1"/>
</dbReference>
<dbReference type="PANTHER" id="PTHR42698:SF1">
    <property type="entry name" value="GTPASE ERA, MITOCHONDRIAL"/>
    <property type="match status" value="1"/>
</dbReference>
<dbReference type="EMBL" id="UOEK01000099">
    <property type="protein sequence ID" value="VAV96407.1"/>
    <property type="molecule type" value="Genomic_DNA"/>
</dbReference>
<dbReference type="GO" id="GO:0005829">
    <property type="term" value="C:cytosol"/>
    <property type="evidence" value="ECO:0007669"/>
    <property type="project" value="TreeGrafter"/>
</dbReference>
<dbReference type="InterPro" id="IPR005225">
    <property type="entry name" value="Small_GTP-bd"/>
</dbReference>
<name>A0A3B0RVX2_9ZZZZ</name>
<evidence type="ECO:0000256" key="4">
    <source>
        <dbReference type="ARBA" id="ARBA00023134"/>
    </source>
</evidence>
<dbReference type="NCBIfam" id="TIGR00231">
    <property type="entry name" value="small_GTP"/>
    <property type="match status" value="1"/>
</dbReference>
<dbReference type="Pfam" id="PF07650">
    <property type="entry name" value="KH_2"/>
    <property type="match status" value="1"/>
</dbReference>
<gene>
    <name evidence="7" type="ORF">MNBD_ACTINO02-1518</name>
</gene>
<reference evidence="7" key="1">
    <citation type="submission" date="2018-06" db="EMBL/GenBank/DDBJ databases">
        <authorList>
            <person name="Zhirakovskaya E."/>
        </authorList>
    </citation>
    <scope>NUCLEOTIDE SEQUENCE</scope>
</reference>
<evidence type="ECO:0000259" key="6">
    <source>
        <dbReference type="PROSITE" id="PS51713"/>
    </source>
</evidence>
<protein>
    <submittedName>
        <fullName evidence="7">GTP-binding protein Era</fullName>
    </submittedName>
</protein>
<evidence type="ECO:0000256" key="2">
    <source>
        <dbReference type="ARBA" id="ARBA00022741"/>
    </source>
</evidence>
<dbReference type="Pfam" id="PF01926">
    <property type="entry name" value="MMR_HSR1"/>
    <property type="match status" value="1"/>
</dbReference>
<dbReference type="InterPro" id="IPR015946">
    <property type="entry name" value="KH_dom-like_a/b"/>
</dbReference>
<dbReference type="Gene3D" id="3.30.300.20">
    <property type="match status" value="1"/>
</dbReference>
<evidence type="ECO:0000256" key="1">
    <source>
        <dbReference type="ARBA" id="ARBA00007921"/>
    </source>
</evidence>
<dbReference type="InterPro" id="IPR030388">
    <property type="entry name" value="G_ERA_dom"/>
</dbReference>
<dbReference type="GO" id="GO:0019843">
    <property type="term" value="F:rRNA binding"/>
    <property type="evidence" value="ECO:0007669"/>
    <property type="project" value="TreeGrafter"/>
</dbReference>
<dbReference type="GO" id="GO:0005525">
    <property type="term" value="F:GTP binding"/>
    <property type="evidence" value="ECO:0007669"/>
    <property type="project" value="UniProtKB-KW"/>
</dbReference>
<dbReference type="PROSITE" id="PS50823">
    <property type="entry name" value="KH_TYPE_2"/>
    <property type="match status" value="1"/>
</dbReference>